<keyword evidence="2" id="KW-1185">Reference proteome</keyword>
<evidence type="ECO:0000313" key="2">
    <source>
        <dbReference type="Proteomes" id="UP001501095"/>
    </source>
</evidence>
<dbReference type="Proteomes" id="UP001501095">
    <property type="component" value="Unassembled WGS sequence"/>
</dbReference>
<gene>
    <name evidence="1" type="ORF">GCM10010423_28940</name>
</gene>
<sequence>MIPRSQAITWSGETCGCPYETRMPWATCSGAMPRAARSRRAAGALKGGVVVGEGSLGLGEGRRTGHKLGARGCGDYGQFGQDHGL</sequence>
<proteinExistence type="predicted"/>
<comment type="caution">
    <text evidence="1">The sequence shown here is derived from an EMBL/GenBank/DDBJ whole genome shotgun (WGS) entry which is preliminary data.</text>
</comment>
<name>A0ABN3NTD1_9ACTN</name>
<organism evidence="1 2">
    <name type="scientific">Streptomyces levis</name>
    <dbReference type="NCBI Taxonomy" id="285566"/>
    <lineage>
        <taxon>Bacteria</taxon>
        <taxon>Bacillati</taxon>
        <taxon>Actinomycetota</taxon>
        <taxon>Actinomycetes</taxon>
        <taxon>Kitasatosporales</taxon>
        <taxon>Streptomycetaceae</taxon>
        <taxon>Streptomyces</taxon>
    </lineage>
</organism>
<reference evidence="1 2" key="1">
    <citation type="journal article" date="2019" name="Int. J. Syst. Evol. Microbiol.">
        <title>The Global Catalogue of Microorganisms (GCM) 10K type strain sequencing project: providing services to taxonomists for standard genome sequencing and annotation.</title>
        <authorList>
            <consortium name="The Broad Institute Genomics Platform"/>
            <consortium name="The Broad Institute Genome Sequencing Center for Infectious Disease"/>
            <person name="Wu L."/>
            <person name="Ma J."/>
        </authorList>
    </citation>
    <scope>NUCLEOTIDE SEQUENCE [LARGE SCALE GENOMIC DNA]</scope>
    <source>
        <strain evidence="1 2">JCM 6924</strain>
    </source>
</reference>
<accession>A0ABN3NTD1</accession>
<dbReference type="EMBL" id="BAAATM010000008">
    <property type="protein sequence ID" value="GAA2531603.1"/>
    <property type="molecule type" value="Genomic_DNA"/>
</dbReference>
<protein>
    <submittedName>
        <fullName evidence="1">Uncharacterized protein</fullName>
    </submittedName>
</protein>
<evidence type="ECO:0000313" key="1">
    <source>
        <dbReference type="EMBL" id="GAA2531603.1"/>
    </source>
</evidence>